<evidence type="ECO:0000313" key="3">
    <source>
        <dbReference type="Proteomes" id="UP001519460"/>
    </source>
</evidence>
<gene>
    <name evidence="2" type="ORF">BaRGS_00010050</name>
</gene>
<keyword evidence="3" id="KW-1185">Reference proteome</keyword>
<dbReference type="Proteomes" id="UP001519460">
    <property type="component" value="Unassembled WGS sequence"/>
</dbReference>
<evidence type="ECO:0000256" key="1">
    <source>
        <dbReference type="SAM" id="MobiDB-lite"/>
    </source>
</evidence>
<name>A0ABD0LHJ8_9CAEN</name>
<evidence type="ECO:0000313" key="2">
    <source>
        <dbReference type="EMBL" id="KAK7498673.1"/>
    </source>
</evidence>
<organism evidence="2 3">
    <name type="scientific">Batillaria attramentaria</name>
    <dbReference type="NCBI Taxonomy" id="370345"/>
    <lineage>
        <taxon>Eukaryota</taxon>
        <taxon>Metazoa</taxon>
        <taxon>Spiralia</taxon>
        <taxon>Lophotrochozoa</taxon>
        <taxon>Mollusca</taxon>
        <taxon>Gastropoda</taxon>
        <taxon>Caenogastropoda</taxon>
        <taxon>Sorbeoconcha</taxon>
        <taxon>Cerithioidea</taxon>
        <taxon>Batillariidae</taxon>
        <taxon>Batillaria</taxon>
    </lineage>
</organism>
<comment type="caution">
    <text evidence="2">The sequence shown here is derived from an EMBL/GenBank/DDBJ whole genome shotgun (WGS) entry which is preliminary data.</text>
</comment>
<accession>A0ABD0LHJ8</accession>
<dbReference type="EMBL" id="JACVVK020000049">
    <property type="protein sequence ID" value="KAK7498673.1"/>
    <property type="molecule type" value="Genomic_DNA"/>
</dbReference>
<protein>
    <submittedName>
        <fullName evidence="2">Uncharacterized protein</fullName>
    </submittedName>
</protein>
<feature type="region of interest" description="Disordered" evidence="1">
    <location>
        <begin position="1"/>
        <end position="34"/>
    </location>
</feature>
<feature type="compositionally biased region" description="Basic residues" evidence="1">
    <location>
        <begin position="1"/>
        <end position="10"/>
    </location>
</feature>
<proteinExistence type="predicted"/>
<reference evidence="2 3" key="1">
    <citation type="journal article" date="2023" name="Sci. Data">
        <title>Genome assembly of the Korean intertidal mud-creeper Batillaria attramentaria.</title>
        <authorList>
            <person name="Patra A.K."/>
            <person name="Ho P.T."/>
            <person name="Jun S."/>
            <person name="Lee S.J."/>
            <person name="Kim Y."/>
            <person name="Won Y.J."/>
        </authorList>
    </citation>
    <scope>NUCLEOTIDE SEQUENCE [LARGE SCALE GENOMIC DNA]</scope>
    <source>
        <strain evidence="2">Wonlab-2016</strain>
    </source>
</reference>
<sequence>MSKQVNKKRKTKEERPTKLNNRISQHTTTKTTTTTLHPTMFGLLTPTKRSVVIVGKPAIHIIIVNSLLEALVVQTYLIEPVHGLNQSSITSG</sequence>
<dbReference type="AlphaFoldDB" id="A0ABD0LHJ8"/>